<evidence type="ECO:0000313" key="3">
    <source>
        <dbReference type="Proteomes" id="UP000294963"/>
    </source>
</evidence>
<dbReference type="InterPro" id="IPR002622">
    <property type="entry name" value="Transposase_14"/>
</dbReference>
<feature type="domain" description="Transposase Synechocystis PCC 6803" evidence="1">
    <location>
        <begin position="1"/>
        <end position="98"/>
    </location>
</feature>
<protein>
    <submittedName>
        <fullName evidence="2">Transposase</fullName>
    </submittedName>
</protein>
<dbReference type="InterPro" id="IPR009057">
    <property type="entry name" value="Homeodomain-like_sf"/>
</dbReference>
<dbReference type="OrthoDB" id="6658576at2"/>
<proteinExistence type="predicted"/>
<accession>A0A4R1XE52</accession>
<dbReference type="Proteomes" id="UP000294963">
    <property type="component" value="Unassembled WGS sequence"/>
</dbReference>
<reference evidence="2 3" key="1">
    <citation type="submission" date="2019-03" db="EMBL/GenBank/DDBJ databases">
        <title>Genomic analyses of the natural microbiome of Caenorhabditis elegans.</title>
        <authorList>
            <person name="Samuel B."/>
        </authorList>
    </citation>
    <scope>NUCLEOTIDE SEQUENCE [LARGE SCALE GENOMIC DNA]</scope>
    <source>
        <strain evidence="2 3">JUb89</strain>
    </source>
</reference>
<evidence type="ECO:0000259" key="1">
    <source>
        <dbReference type="Pfam" id="PF01710"/>
    </source>
</evidence>
<dbReference type="Pfam" id="PF01710">
    <property type="entry name" value="HTH_Tnp_IS630"/>
    <property type="match status" value="1"/>
</dbReference>
<comment type="caution">
    <text evidence="2">The sequence shown here is derived from an EMBL/GenBank/DDBJ whole genome shotgun (WGS) entry which is preliminary data.</text>
</comment>
<gene>
    <name evidence="2" type="ORF">EC844_1302</name>
</gene>
<dbReference type="SUPFAM" id="SSF46689">
    <property type="entry name" value="Homeodomain-like"/>
    <property type="match status" value="1"/>
</dbReference>
<organism evidence="2 3">
    <name type="scientific">Acinetobacter calcoaceticus</name>
    <dbReference type="NCBI Taxonomy" id="471"/>
    <lineage>
        <taxon>Bacteria</taxon>
        <taxon>Pseudomonadati</taxon>
        <taxon>Pseudomonadota</taxon>
        <taxon>Gammaproteobacteria</taxon>
        <taxon>Moraxellales</taxon>
        <taxon>Moraxellaceae</taxon>
        <taxon>Acinetobacter</taxon>
        <taxon>Acinetobacter calcoaceticus/baumannii complex</taxon>
    </lineage>
</organism>
<name>A0A4R1XE52_ACICA</name>
<dbReference type="AlphaFoldDB" id="A0A4R1XE52"/>
<sequence>MTYPVHFRKKVLTKLEEGMSIRDLADKYDLSPTTIQQWKKKLEPKPDCVRKPFKIDDQALRDDVAQFPTDYHTQRAERFNCSAVAISKALKRLGLKVKSSRSR</sequence>
<evidence type="ECO:0000313" key="2">
    <source>
        <dbReference type="EMBL" id="TCM60882.1"/>
    </source>
</evidence>
<dbReference type="EMBL" id="SLVJ01000030">
    <property type="protein sequence ID" value="TCM60882.1"/>
    <property type="molecule type" value="Genomic_DNA"/>
</dbReference>
<keyword evidence="3" id="KW-1185">Reference proteome</keyword>